<evidence type="ECO:0000256" key="8">
    <source>
        <dbReference type="SAM" id="SignalP"/>
    </source>
</evidence>
<evidence type="ECO:0000256" key="6">
    <source>
        <dbReference type="ARBA" id="ARBA00023136"/>
    </source>
</evidence>
<keyword evidence="5 7" id="KW-1133">Transmembrane helix</keyword>
<keyword evidence="11" id="KW-1185">Reference proteome</keyword>
<feature type="chain" id="PRO_5017443248" evidence="8">
    <location>
        <begin position="21"/>
        <end position="358"/>
    </location>
</feature>
<dbReference type="InterPro" id="IPR051505">
    <property type="entry name" value="C-type_lectin_domain"/>
</dbReference>
<proteinExistence type="predicted"/>
<dbReference type="PANTHER" id="PTHR14789:SF2">
    <property type="entry name" value="LAYILIN"/>
    <property type="match status" value="1"/>
</dbReference>
<dbReference type="GO" id="GO:0016020">
    <property type="term" value="C:membrane"/>
    <property type="evidence" value="ECO:0007669"/>
    <property type="project" value="UniProtKB-SubCell"/>
</dbReference>
<reference evidence="10" key="3">
    <citation type="submission" date="2025-08" db="UniProtKB">
        <authorList>
            <consortium name="Ensembl"/>
        </authorList>
    </citation>
    <scope>IDENTIFICATION</scope>
</reference>
<reference evidence="11" key="1">
    <citation type="submission" date="2013-03" db="EMBL/GenBank/DDBJ databases">
        <authorList>
            <person name="Jeffery W."/>
            <person name="Warren W."/>
            <person name="Wilson R.K."/>
        </authorList>
    </citation>
    <scope>NUCLEOTIDE SEQUENCE</scope>
    <source>
        <strain evidence="11">female</strain>
    </source>
</reference>
<dbReference type="SMART" id="SM00034">
    <property type="entry name" value="CLECT"/>
    <property type="match status" value="1"/>
</dbReference>
<dbReference type="AlphaFoldDB" id="A0A3B1J1M7"/>
<feature type="signal peptide" evidence="8">
    <location>
        <begin position="1"/>
        <end position="20"/>
    </location>
</feature>
<reference evidence="11" key="2">
    <citation type="journal article" date="2014" name="Nat. Commun.">
        <title>The cavefish genome reveals candidate genes for eye loss.</title>
        <authorList>
            <person name="McGaugh S.E."/>
            <person name="Gross J.B."/>
            <person name="Aken B."/>
            <person name="Blin M."/>
            <person name="Borowsky R."/>
            <person name="Chalopin D."/>
            <person name="Hinaux H."/>
            <person name="Jeffery W.R."/>
            <person name="Keene A."/>
            <person name="Ma L."/>
            <person name="Minx P."/>
            <person name="Murphy D."/>
            <person name="O'Quin K.E."/>
            <person name="Retaux S."/>
            <person name="Rohner N."/>
            <person name="Searle S.M."/>
            <person name="Stahl B.A."/>
            <person name="Tabin C."/>
            <person name="Volff J.N."/>
            <person name="Yoshizawa M."/>
            <person name="Warren W.C."/>
        </authorList>
    </citation>
    <scope>NUCLEOTIDE SEQUENCE [LARGE SCALE GENOMIC DNA]</scope>
    <source>
        <strain evidence="11">female</strain>
    </source>
</reference>
<keyword evidence="2 7" id="KW-0812">Transmembrane</keyword>
<protein>
    <submittedName>
        <fullName evidence="10">Layilin</fullName>
    </submittedName>
</protein>
<dbReference type="GO" id="GO:0030246">
    <property type="term" value="F:carbohydrate binding"/>
    <property type="evidence" value="ECO:0007669"/>
    <property type="project" value="UniProtKB-KW"/>
</dbReference>
<evidence type="ECO:0000256" key="2">
    <source>
        <dbReference type="ARBA" id="ARBA00022692"/>
    </source>
</evidence>
<dbReference type="InterPro" id="IPR016187">
    <property type="entry name" value="CTDL_fold"/>
</dbReference>
<evidence type="ECO:0000256" key="4">
    <source>
        <dbReference type="ARBA" id="ARBA00022734"/>
    </source>
</evidence>
<dbReference type="Pfam" id="PF00059">
    <property type="entry name" value="Lectin_C"/>
    <property type="match status" value="1"/>
</dbReference>
<evidence type="ECO:0000256" key="3">
    <source>
        <dbReference type="ARBA" id="ARBA00022729"/>
    </source>
</evidence>
<dbReference type="GeneTree" id="ENSGT00390000001844"/>
<dbReference type="InParanoid" id="A0A3B1J1M7"/>
<name>A0A3B1J1M7_ASTMX</name>
<dbReference type="GO" id="GO:0005737">
    <property type="term" value="C:cytoplasm"/>
    <property type="evidence" value="ECO:0007669"/>
    <property type="project" value="TreeGrafter"/>
</dbReference>
<dbReference type="PROSITE" id="PS50041">
    <property type="entry name" value="C_TYPE_LECTIN_2"/>
    <property type="match status" value="1"/>
</dbReference>
<accession>A0A3B1J1M7</accession>
<dbReference type="InterPro" id="IPR016186">
    <property type="entry name" value="C-type_lectin-like/link_sf"/>
</dbReference>
<evidence type="ECO:0000313" key="10">
    <source>
        <dbReference type="Ensembl" id="ENSAMXP00000036172.1"/>
    </source>
</evidence>
<dbReference type="FunCoup" id="A0A3B1J1M7">
    <property type="interactions" value="6"/>
</dbReference>
<feature type="transmembrane region" description="Helical" evidence="7">
    <location>
        <begin position="226"/>
        <end position="250"/>
    </location>
</feature>
<evidence type="ECO:0000259" key="9">
    <source>
        <dbReference type="PROSITE" id="PS50041"/>
    </source>
</evidence>
<keyword evidence="3 8" id="KW-0732">Signal</keyword>
<comment type="subcellular location">
    <subcellularLocation>
        <location evidence="1">Membrane</location>
        <topology evidence="1">Single-pass type I membrane protein</topology>
    </subcellularLocation>
</comment>
<dbReference type="Ensembl" id="ENSAMXT00000047875.1">
    <property type="protein sequence ID" value="ENSAMXP00000036172.1"/>
    <property type="gene ID" value="ENSAMXG00000029774.1"/>
</dbReference>
<feature type="domain" description="C-type lectin" evidence="9">
    <location>
        <begin position="35"/>
        <end position="174"/>
    </location>
</feature>
<keyword evidence="6 7" id="KW-0472">Membrane</keyword>
<dbReference type="PANTHER" id="PTHR14789">
    <property type="entry name" value="CHONDROLECTIN VARIANT CHODLFDELTAE"/>
    <property type="match status" value="1"/>
</dbReference>
<dbReference type="SUPFAM" id="SSF56436">
    <property type="entry name" value="C-type lectin-like"/>
    <property type="match status" value="1"/>
</dbReference>
<sequence length="358" mass="40079">MDFLKLIGAVLALCFPPGCALKGGFASQRICRRGTERPCYKIFHHHDSRFKVSFEEARKTCREEDDGELLSIETENEQRLIENFIQGLRAADGDFWIGLRRSRGSGTGDCSAQYYWLDYSQTTFRNWRWSEPSCGNEHCVSLNHKPTNQPSLKALYTFKWSDTHCNIKNNFICKYSEKALLPTPAGNSTALTVAPKIIQSVTLDYEKIKTGFSESSVSLSDDTINVYYILLATLPVLLLLILVVSGVFCYRVMSKKRKGEQNDIYAVPGQWVSAGALKNCSNSSRAPAHRANQPVAHLEYMSSEISRTFIVREPSGPSDHYENVPGSSAGFVTNDIYETCRSPAAGEAGWVDNDIYGY</sequence>
<evidence type="ECO:0000313" key="11">
    <source>
        <dbReference type="Proteomes" id="UP000018467"/>
    </source>
</evidence>
<dbReference type="GO" id="GO:0050772">
    <property type="term" value="P:positive regulation of axonogenesis"/>
    <property type="evidence" value="ECO:0007669"/>
    <property type="project" value="TreeGrafter"/>
</dbReference>
<dbReference type="Bgee" id="ENSAMXG00000029774">
    <property type="expression patterns" value="Expressed in heart and 13 other cell types or tissues"/>
</dbReference>
<dbReference type="Proteomes" id="UP000018467">
    <property type="component" value="Unassembled WGS sequence"/>
</dbReference>
<evidence type="ECO:0000256" key="1">
    <source>
        <dbReference type="ARBA" id="ARBA00004479"/>
    </source>
</evidence>
<evidence type="ECO:0000256" key="5">
    <source>
        <dbReference type="ARBA" id="ARBA00022989"/>
    </source>
</evidence>
<keyword evidence="4" id="KW-0430">Lectin</keyword>
<reference evidence="10" key="4">
    <citation type="submission" date="2025-09" db="UniProtKB">
        <authorList>
            <consortium name="Ensembl"/>
        </authorList>
    </citation>
    <scope>IDENTIFICATION</scope>
</reference>
<evidence type="ECO:0000256" key="7">
    <source>
        <dbReference type="SAM" id="Phobius"/>
    </source>
</evidence>
<dbReference type="InterPro" id="IPR001304">
    <property type="entry name" value="C-type_lectin-like"/>
</dbReference>
<dbReference type="Gene3D" id="3.10.100.10">
    <property type="entry name" value="Mannose-Binding Protein A, subunit A"/>
    <property type="match status" value="1"/>
</dbReference>
<organism evidence="10 11">
    <name type="scientific">Astyanax mexicanus</name>
    <name type="common">Blind cave fish</name>
    <name type="synonym">Astyanax fasciatus mexicanus</name>
    <dbReference type="NCBI Taxonomy" id="7994"/>
    <lineage>
        <taxon>Eukaryota</taxon>
        <taxon>Metazoa</taxon>
        <taxon>Chordata</taxon>
        <taxon>Craniata</taxon>
        <taxon>Vertebrata</taxon>
        <taxon>Euteleostomi</taxon>
        <taxon>Actinopterygii</taxon>
        <taxon>Neopterygii</taxon>
        <taxon>Teleostei</taxon>
        <taxon>Ostariophysi</taxon>
        <taxon>Characiformes</taxon>
        <taxon>Characoidei</taxon>
        <taxon>Acestrorhamphidae</taxon>
        <taxon>Acestrorhamphinae</taxon>
        <taxon>Astyanax</taxon>
    </lineage>
</organism>